<dbReference type="Proteomes" id="UP001054837">
    <property type="component" value="Unassembled WGS sequence"/>
</dbReference>
<evidence type="ECO:0000313" key="3">
    <source>
        <dbReference type="Proteomes" id="UP001054837"/>
    </source>
</evidence>
<gene>
    <name evidence="2" type="ORF">CDAR_18491</name>
</gene>
<keyword evidence="3" id="KW-1185">Reference proteome</keyword>
<protein>
    <submittedName>
        <fullName evidence="2">Uncharacterized protein</fullName>
    </submittedName>
</protein>
<accession>A0AAV4V956</accession>
<feature type="region of interest" description="Disordered" evidence="1">
    <location>
        <begin position="1"/>
        <end position="30"/>
    </location>
</feature>
<evidence type="ECO:0000256" key="1">
    <source>
        <dbReference type="SAM" id="MobiDB-lite"/>
    </source>
</evidence>
<dbReference type="EMBL" id="BPLQ01012651">
    <property type="protein sequence ID" value="GIY66817.1"/>
    <property type="molecule type" value="Genomic_DNA"/>
</dbReference>
<feature type="compositionally biased region" description="Basic and acidic residues" evidence="1">
    <location>
        <begin position="9"/>
        <end position="19"/>
    </location>
</feature>
<organism evidence="2 3">
    <name type="scientific">Caerostris darwini</name>
    <dbReference type="NCBI Taxonomy" id="1538125"/>
    <lineage>
        <taxon>Eukaryota</taxon>
        <taxon>Metazoa</taxon>
        <taxon>Ecdysozoa</taxon>
        <taxon>Arthropoda</taxon>
        <taxon>Chelicerata</taxon>
        <taxon>Arachnida</taxon>
        <taxon>Araneae</taxon>
        <taxon>Araneomorphae</taxon>
        <taxon>Entelegynae</taxon>
        <taxon>Araneoidea</taxon>
        <taxon>Araneidae</taxon>
        <taxon>Caerostris</taxon>
    </lineage>
</organism>
<comment type="caution">
    <text evidence="2">The sequence shown here is derived from an EMBL/GenBank/DDBJ whole genome shotgun (WGS) entry which is preliminary data.</text>
</comment>
<proteinExistence type="predicted"/>
<name>A0AAV4V956_9ARAC</name>
<dbReference type="AlphaFoldDB" id="A0AAV4V956"/>
<sequence length="80" mass="8911">MTDARHRKPLSDGEKKDTAEGSGISSSVLLSTFLPPKEGARWMYGSEKKKKAEMGPDKDVTMGNRHNWCLSATIEERRSS</sequence>
<evidence type="ECO:0000313" key="2">
    <source>
        <dbReference type="EMBL" id="GIY66817.1"/>
    </source>
</evidence>
<reference evidence="2 3" key="1">
    <citation type="submission" date="2021-06" db="EMBL/GenBank/DDBJ databases">
        <title>Caerostris darwini draft genome.</title>
        <authorList>
            <person name="Kono N."/>
            <person name="Arakawa K."/>
        </authorList>
    </citation>
    <scope>NUCLEOTIDE SEQUENCE [LARGE SCALE GENOMIC DNA]</scope>
</reference>